<sequence>MVVSYRGLKSKLSVEKMHLNVITNYARPIAIVRYRTGGLYDGSKCLDFRFVPHKSTFHYSISGWNRKWYSFHRPPVDCPGNISRS</sequence>
<accession>A0A8X6TGG9</accession>
<protein>
    <submittedName>
        <fullName evidence="1">Uncharacterized protein</fullName>
    </submittedName>
</protein>
<evidence type="ECO:0000313" key="2">
    <source>
        <dbReference type="Proteomes" id="UP000887013"/>
    </source>
</evidence>
<evidence type="ECO:0000313" key="1">
    <source>
        <dbReference type="EMBL" id="GFT08078.1"/>
    </source>
</evidence>
<proteinExistence type="predicted"/>
<organism evidence="1 2">
    <name type="scientific">Nephila pilipes</name>
    <name type="common">Giant wood spider</name>
    <name type="synonym">Nephila maculata</name>
    <dbReference type="NCBI Taxonomy" id="299642"/>
    <lineage>
        <taxon>Eukaryota</taxon>
        <taxon>Metazoa</taxon>
        <taxon>Ecdysozoa</taxon>
        <taxon>Arthropoda</taxon>
        <taxon>Chelicerata</taxon>
        <taxon>Arachnida</taxon>
        <taxon>Araneae</taxon>
        <taxon>Araneomorphae</taxon>
        <taxon>Entelegynae</taxon>
        <taxon>Araneoidea</taxon>
        <taxon>Nephilidae</taxon>
        <taxon>Nephila</taxon>
    </lineage>
</organism>
<name>A0A8X6TGG9_NEPPI</name>
<reference evidence="1" key="1">
    <citation type="submission" date="2020-08" db="EMBL/GenBank/DDBJ databases">
        <title>Multicomponent nature underlies the extraordinary mechanical properties of spider dragline silk.</title>
        <authorList>
            <person name="Kono N."/>
            <person name="Nakamura H."/>
            <person name="Mori M."/>
            <person name="Yoshida Y."/>
            <person name="Ohtoshi R."/>
            <person name="Malay A.D."/>
            <person name="Moran D.A.P."/>
            <person name="Tomita M."/>
            <person name="Numata K."/>
            <person name="Arakawa K."/>
        </authorList>
    </citation>
    <scope>NUCLEOTIDE SEQUENCE</scope>
</reference>
<dbReference type="Proteomes" id="UP000887013">
    <property type="component" value="Unassembled WGS sequence"/>
</dbReference>
<gene>
    <name evidence="1" type="ORF">NPIL_363661</name>
</gene>
<dbReference type="EMBL" id="BMAW01008326">
    <property type="protein sequence ID" value="GFT08078.1"/>
    <property type="molecule type" value="Genomic_DNA"/>
</dbReference>
<dbReference type="OrthoDB" id="10508436at2759"/>
<keyword evidence="2" id="KW-1185">Reference proteome</keyword>
<comment type="caution">
    <text evidence="1">The sequence shown here is derived from an EMBL/GenBank/DDBJ whole genome shotgun (WGS) entry which is preliminary data.</text>
</comment>
<dbReference type="AlphaFoldDB" id="A0A8X6TGG9"/>